<sequence>MKLSSFLLPSPLRATFFLHRSMRGRPKGRTTVLQARAPTVLPWCATAETGAGWGSDAGNGTPHCWNRPTGKLQPASDDAGTSNHFCYHRRLVLLEPPPNLQVCYY</sequence>
<name>A0A8R7R6B5_TRIUA</name>
<organism evidence="1 2">
    <name type="scientific">Triticum urartu</name>
    <name type="common">Red wild einkorn</name>
    <name type="synonym">Crithodium urartu</name>
    <dbReference type="NCBI Taxonomy" id="4572"/>
    <lineage>
        <taxon>Eukaryota</taxon>
        <taxon>Viridiplantae</taxon>
        <taxon>Streptophyta</taxon>
        <taxon>Embryophyta</taxon>
        <taxon>Tracheophyta</taxon>
        <taxon>Spermatophyta</taxon>
        <taxon>Magnoliopsida</taxon>
        <taxon>Liliopsida</taxon>
        <taxon>Poales</taxon>
        <taxon>Poaceae</taxon>
        <taxon>BOP clade</taxon>
        <taxon>Pooideae</taxon>
        <taxon>Triticodae</taxon>
        <taxon>Triticeae</taxon>
        <taxon>Triticinae</taxon>
        <taxon>Triticum</taxon>
    </lineage>
</organism>
<reference evidence="1" key="2">
    <citation type="submission" date="2018-03" db="EMBL/GenBank/DDBJ databases">
        <title>The Triticum urartu genome reveals the dynamic nature of wheat genome evolution.</title>
        <authorList>
            <person name="Ling H."/>
            <person name="Ma B."/>
            <person name="Shi X."/>
            <person name="Liu H."/>
            <person name="Dong L."/>
            <person name="Sun H."/>
            <person name="Cao Y."/>
            <person name="Gao Q."/>
            <person name="Zheng S."/>
            <person name="Li Y."/>
            <person name="Yu Y."/>
            <person name="Du H."/>
            <person name="Qi M."/>
            <person name="Li Y."/>
            <person name="Yu H."/>
            <person name="Cui Y."/>
            <person name="Wang N."/>
            <person name="Chen C."/>
            <person name="Wu H."/>
            <person name="Zhao Y."/>
            <person name="Zhang J."/>
            <person name="Li Y."/>
            <person name="Zhou W."/>
            <person name="Zhang B."/>
            <person name="Hu W."/>
            <person name="Eijk M."/>
            <person name="Tang J."/>
            <person name="Witsenboer H."/>
            <person name="Zhao S."/>
            <person name="Li Z."/>
            <person name="Zhang A."/>
            <person name="Wang D."/>
            <person name="Liang C."/>
        </authorList>
    </citation>
    <scope>NUCLEOTIDE SEQUENCE [LARGE SCALE GENOMIC DNA]</scope>
    <source>
        <strain evidence="1">cv. G1812</strain>
    </source>
</reference>
<dbReference type="AlphaFoldDB" id="A0A8R7R6B5"/>
<protein>
    <submittedName>
        <fullName evidence="1">Uncharacterized protein</fullName>
    </submittedName>
</protein>
<evidence type="ECO:0000313" key="1">
    <source>
        <dbReference type="EnsemblPlants" id="TuG1812G0700005944.01.T01"/>
    </source>
</evidence>
<reference evidence="2" key="1">
    <citation type="journal article" date="2013" name="Nature">
        <title>Draft genome of the wheat A-genome progenitor Triticum urartu.</title>
        <authorList>
            <person name="Ling H.Q."/>
            <person name="Zhao S."/>
            <person name="Liu D."/>
            <person name="Wang J."/>
            <person name="Sun H."/>
            <person name="Zhang C."/>
            <person name="Fan H."/>
            <person name="Li D."/>
            <person name="Dong L."/>
            <person name="Tao Y."/>
            <person name="Gao C."/>
            <person name="Wu H."/>
            <person name="Li Y."/>
            <person name="Cui Y."/>
            <person name="Guo X."/>
            <person name="Zheng S."/>
            <person name="Wang B."/>
            <person name="Yu K."/>
            <person name="Liang Q."/>
            <person name="Yang W."/>
            <person name="Lou X."/>
            <person name="Chen J."/>
            <person name="Feng M."/>
            <person name="Jian J."/>
            <person name="Zhang X."/>
            <person name="Luo G."/>
            <person name="Jiang Y."/>
            <person name="Liu J."/>
            <person name="Wang Z."/>
            <person name="Sha Y."/>
            <person name="Zhang B."/>
            <person name="Wu H."/>
            <person name="Tang D."/>
            <person name="Shen Q."/>
            <person name="Xue P."/>
            <person name="Zou S."/>
            <person name="Wang X."/>
            <person name="Liu X."/>
            <person name="Wang F."/>
            <person name="Yang Y."/>
            <person name="An X."/>
            <person name="Dong Z."/>
            <person name="Zhang K."/>
            <person name="Zhang X."/>
            <person name="Luo M.C."/>
            <person name="Dvorak J."/>
            <person name="Tong Y."/>
            <person name="Wang J."/>
            <person name="Yang H."/>
            <person name="Li Z."/>
            <person name="Wang D."/>
            <person name="Zhang A."/>
            <person name="Wang J."/>
        </authorList>
    </citation>
    <scope>NUCLEOTIDE SEQUENCE</scope>
    <source>
        <strain evidence="2">cv. G1812</strain>
    </source>
</reference>
<dbReference type="EnsemblPlants" id="TuG1812G0700005944.01.T01">
    <property type="protein sequence ID" value="TuG1812G0700005944.01.T01"/>
    <property type="gene ID" value="TuG1812G0700005944.01"/>
</dbReference>
<proteinExistence type="predicted"/>
<dbReference type="Proteomes" id="UP000015106">
    <property type="component" value="Chromosome 7"/>
</dbReference>
<accession>A0A8R7R6B5</accession>
<reference evidence="1" key="3">
    <citation type="submission" date="2022-06" db="UniProtKB">
        <authorList>
            <consortium name="EnsemblPlants"/>
        </authorList>
    </citation>
    <scope>IDENTIFICATION</scope>
</reference>
<dbReference type="Gramene" id="TuG1812G0700005944.01.T01">
    <property type="protein sequence ID" value="TuG1812G0700005944.01.T01"/>
    <property type="gene ID" value="TuG1812G0700005944.01"/>
</dbReference>
<keyword evidence="2" id="KW-1185">Reference proteome</keyword>
<evidence type="ECO:0000313" key="2">
    <source>
        <dbReference type="Proteomes" id="UP000015106"/>
    </source>
</evidence>